<dbReference type="InterPro" id="IPR047021">
    <property type="entry name" value="REXO1/3/4-like"/>
</dbReference>
<dbReference type="InterPro" id="IPR012337">
    <property type="entry name" value="RNaseH-like_sf"/>
</dbReference>
<protein>
    <submittedName>
        <fullName evidence="9">Ribonuclease H-like protein</fullName>
    </submittedName>
</protein>
<dbReference type="KEGG" id="cput:CONPUDRAFT_122677"/>
<dbReference type="OrthoDB" id="8191639at2759"/>
<comment type="subcellular location">
    <subcellularLocation>
        <location evidence="1">Nucleus</location>
    </subcellularLocation>
</comment>
<dbReference type="GO" id="GO:0005634">
    <property type="term" value="C:nucleus"/>
    <property type="evidence" value="ECO:0007669"/>
    <property type="project" value="UniProtKB-SubCell"/>
</dbReference>
<keyword evidence="10" id="KW-1185">Reference proteome</keyword>
<proteinExistence type="inferred from homology"/>
<dbReference type="Pfam" id="PF00929">
    <property type="entry name" value="RNase_T"/>
    <property type="match status" value="1"/>
</dbReference>
<dbReference type="Gene3D" id="3.30.420.10">
    <property type="entry name" value="Ribonuclease H-like superfamily/Ribonuclease H"/>
    <property type="match status" value="1"/>
</dbReference>
<evidence type="ECO:0000256" key="4">
    <source>
        <dbReference type="ARBA" id="ARBA00022801"/>
    </source>
</evidence>
<evidence type="ECO:0000256" key="3">
    <source>
        <dbReference type="ARBA" id="ARBA00022722"/>
    </source>
</evidence>
<evidence type="ECO:0000313" key="10">
    <source>
        <dbReference type="Proteomes" id="UP000053558"/>
    </source>
</evidence>
<dbReference type="InterPro" id="IPR036397">
    <property type="entry name" value="RNaseH_sf"/>
</dbReference>
<feature type="domain" description="Exonuclease" evidence="8">
    <location>
        <begin position="351"/>
        <end position="514"/>
    </location>
</feature>
<evidence type="ECO:0000256" key="6">
    <source>
        <dbReference type="ARBA" id="ARBA00023242"/>
    </source>
</evidence>
<feature type="region of interest" description="Disordered" evidence="7">
    <location>
        <begin position="60"/>
        <end position="113"/>
    </location>
</feature>
<dbReference type="InterPro" id="IPR034922">
    <property type="entry name" value="REX1-like_exo"/>
</dbReference>
<evidence type="ECO:0000256" key="1">
    <source>
        <dbReference type="ARBA" id="ARBA00004123"/>
    </source>
</evidence>
<dbReference type="GO" id="GO:0003676">
    <property type="term" value="F:nucleic acid binding"/>
    <property type="evidence" value="ECO:0007669"/>
    <property type="project" value="InterPro"/>
</dbReference>
<dbReference type="GO" id="GO:0010629">
    <property type="term" value="P:negative regulation of gene expression"/>
    <property type="evidence" value="ECO:0007669"/>
    <property type="project" value="UniProtKB-ARBA"/>
</dbReference>
<reference evidence="10" key="1">
    <citation type="journal article" date="2012" name="Science">
        <title>The Paleozoic origin of enzymatic lignin decomposition reconstructed from 31 fungal genomes.</title>
        <authorList>
            <person name="Floudas D."/>
            <person name="Binder M."/>
            <person name="Riley R."/>
            <person name="Barry K."/>
            <person name="Blanchette R.A."/>
            <person name="Henrissat B."/>
            <person name="Martinez A.T."/>
            <person name="Otillar R."/>
            <person name="Spatafora J.W."/>
            <person name="Yadav J.S."/>
            <person name="Aerts A."/>
            <person name="Benoit I."/>
            <person name="Boyd A."/>
            <person name="Carlson A."/>
            <person name="Copeland A."/>
            <person name="Coutinho P.M."/>
            <person name="de Vries R.P."/>
            <person name="Ferreira P."/>
            <person name="Findley K."/>
            <person name="Foster B."/>
            <person name="Gaskell J."/>
            <person name="Glotzer D."/>
            <person name="Gorecki P."/>
            <person name="Heitman J."/>
            <person name="Hesse C."/>
            <person name="Hori C."/>
            <person name="Igarashi K."/>
            <person name="Jurgens J.A."/>
            <person name="Kallen N."/>
            <person name="Kersten P."/>
            <person name="Kohler A."/>
            <person name="Kuees U."/>
            <person name="Kumar T.K.A."/>
            <person name="Kuo A."/>
            <person name="LaButti K."/>
            <person name="Larrondo L.F."/>
            <person name="Lindquist E."/>
            <person name="Ling A."/>
            <person name="Lombard V."/>
            <person name="Lucas S."/>
            <person name="Lundell T."/>
            <person name="Martin R."/>
            <person name="McLaughlin D.J."/>
            <person name="Morgenstern I."/>
            <person name="Morin E."/>
            <person name="Murat C."/>
            <person name="Nagy L.G."/>
            <person name="Nolan M."/>
            <person name="Ohm R.A."/>
            <person name="Patyshakuliyeva A."/>
            <person name="Rokas A."/>
            <person name="Ruiz-Duenas F.J."/>
            <person name="Sabat G."/>
            <person name="Salamov A."/>
            <person name="Samejima M."/>
            <person name="Schmutz J."/>
            <person name="Slot J.C."/>
            <person name="St John F."/>
            <person name="Stenlid J."/>
            <person name="Sun H."/>
            <person name="Sun S."/>
            <person name="Syed K."/>
            <person name="Tsang A."/>
            <person name="Wiebenga A."/>
            <person name="Young D."/>
            <person name="Pisabarro A."/>
            <person name="Eastwood D.C."/>
            <person name="Martin F."/>
            <person name="Cullen D."/>
            <person name="Grigoriev I.V."/>
            <person name="Hibbett D.S."/>
        </authorList>
    </citation>
    <scope>NUCLEOTIDE SEQUENCE [LARGE SCALE GENOMIC DNA]</scope>
    <source>
        <strain evidence="10">RWD-64-598 SS2</strain>
    </source>
</reference>
<evidence type="ECO:0000256" key="5">
    <source>
        <dbReference type="ARBA" id="ARBA00022839"/>
    </source>
</evidence>
<dbReference type="SUPFAM" id="SSF53098">
    <property type="entry name" value="Ribonuclease H-like"/>
    <property type="match status" value="1"/>
</dbReference>
<dbReference type="GO" id="GO:0004527">
    <property type="term" value="F:exonuclease activity"/>
    <property type="evidence" value="ECO:0007669"/>
    <property type="project" value="UniProtKB-KW"/>
</dbReference>
<dbReference type="PANTHER" id="PTHR12801:SF115">
    <property type="entry name" value="FI18136P1-RELATED"/>
    <property type="match status" value="1"/>
</dbReference>
<comment type="similarity">
    <text evidence="2">Belongs to the REXO1/REXO3 family.</text>
</comment>
<dbReference type="RefSeq" id="XP_007767897.1">
    <property type="nucleotide sequence ID" value="XM_007769707.1"/>
</dbReference>
<accession>A0A5M3MSH3</accession>
<evidence type="ECO:0000313" key="9">
    <source>
        <dbReference type="EMBL" id="EIW82112.1"/>
    </source>
</evidence>
<evidence type="ECO:0000256" key="2">
    <source>
        <dbReference type="ARBA" id="ARBA00006357"/>
    </source>
</evidence>
<keyword evidence="5" id="KW-0269">Exonuclease</keyword>
<dbReference type="Proteomes" id="UP000053558">
    <property type="component" value="Unassembled WGS sequence"/>
</dbReference>
<organism evidence="9 10">
    <name type="scientific">Coniophora puteana (strain RWD-64-598)</name>
    <name type="common">Brown rot fungus</name>
    <dbReference type="NCBI Taxonomy" id="741705"/>
    <lineage>
        <taxon>Eukaryota</taxon>
        <taxon>Fungi</taxon>
        <taxon>Dikarya</taxon>
        <taxon>Basidiomycota</taxon>
        <taxon>Agaricomycotina</taxon>
        <taxon>Agaricomycetes</taxon>
        <taxon>Agaricomycetidae</taxon>
        <taxon>Boletales</taxon>
        <taxon>Coniophorineae</taxon>
        <taxon>Coniophoraceae</taxon>
        <taxon>Coniophora</taxon>
    </lineage>
</organism>
<keyword evidence="3" id="KW-0540">Nuclease</keyword>
<sequence length="522" mass="57336">MFTALGLFSNQRCPHADTCSRPFCLFSHRQDAQTIPSLPIPEASSSSSSLATTSVAPKTIPAKRPLELSSHAPALESRQGTVTPSEPPRQRPKFATSQKSAAPSSNSQSTTGVPTLRVNAAQSLVAVPVRQTMLKSLYEHFKVLYASILHANPTLASEHALRQEEEVYRTSTKLTYRNAVINSIAALKRRSVPDSISHPSVGTEEEITKRAESKKEIECLKLTASLLQPLLMTSETMKKWGYITDVPDGPGSTSPHAEGEVFTCERCSLSYRVESRPSPSECTHHWGRPFTRSVNGERLRIYSCCSRTAEEGGCSVGSHVFYESKPEELHIRHAFSCTRSGESSSEGKVADVVALDCEMIYTTGGMRVARVSVVDGAGKELLDELVQMDEGVEVIDHNTRFSGITNEELAKATRTLSGVRKLLDEYITSETILIGHALENDLKTLRMIHTKCVDTAILFPHRAGPPYRRSLRDLAREHLGIKIQSGDGTIGHSSVEDSVATLDLVRWYVLYKHRGSATTTES</sequence>
<dbReference type="EMBL" id="JH711577">
    <property type="protein sequence ID" value="EIW82112.1"/>
    <property type="molecule type" value="Genomic_DNA"/>
</dbReference>
<dbReference type="OMA" id="GQCTYHP"/>
<dbReference type="FunFam" id="3.30.420.10:FF:000031">
    <property type="entry name" value="RNA exonuclease 1"/>
    <property type="match status" value="1"/>
</dbReference>
<dbReference type="CDD" id="cd06145">
    <property type="entry name" value="REX1_like"/>
    <property type="match status" value="1"/>
</dbReference>
<feature type="compositionally biased region" description="Polar residues" evidence="7">
    <location>
        <begin position="95"/>
        <end position="113"/>
    </location>
</feature>
<evidence type="ECO:0000259" key="8">
    <source>
        <dbReference type="SMART" id="SM00479"/>
    </source>
</evidence>
<dbReference type="PANTHER" id="PTHR12801">
    <property type="entry name" value="RNA EXONUCLEASE REXO1 / RECO3 FAMILY MEMBER-RELATED"/>
    <property type="match status" value="1"/>
</dbReference>
<keyword evidence="4" id="KW-0378">Hydrolase</keyword>
<dbReference type="AlphaFoldDB" id="A0A5M3MSH3"/>
<name>A0A5M3MSH3_CONPW</name>
<gene>
    <name evidence="9" type="ORF">CONPUDRAFT_122677</name>
</gene>
<dbReference type="GeneID" id="19199708"/>
<comment type="caution">
    <text evidence="9">The sequence shown here is derived from an EMBL/GenBank/DDBJ whole genome shotgun (WGS) entry which is preliminary data.</text>
</comment>
<keyword evidence="6" id="KW-0539">Nucleus</keyword>
<dbReference type="InterPro" id="IPR013520">
    <property type="entry name" value="Ribonucl_H"/>
</dbReference>
<dbReference type="SMART" id="SM00479">
    <property type="entry name" value="EXOIII"/>
    <property type="match status" value="1"/>
</dbReference>
<evidence type="ECO:0000256" key="7">
    <source>
        <dbReference type="SAM" id="MobiDB-lite"/>
    </source>
</evidence>